<evidence type="ECO:0000313" key="1">
    <source>
        <dbReference type="EMBL" id="EWH11793.1"/>
    </source>
</evidence>
<dbReference type="EMBL" id="ARZX01000025">
    <property type="protein sequence ID" value="EWH11793.1"/>
    <property type="molecule type" value="Genomic_DNA"/>
</dbReference>
<reference evidence="1 2" key="1">
    <citation type="journal article" date="2014" name="Genome Announc.">
        <title>Draft Genome Sequence of the Carrageenan-Degrading Bacterium Cellulophaga sp. Strain KL-A, Isolated from Decaying Marine Algae.</title>
        <authorList>
            <person name="Shan D."/>
            <person name="Ying J."/>
            <person name="Li X."/>
            <person name="Gao Z."/>
            <person name="Wei G."/>
            <person name="Shao Z."/>
        </authorList>
    </citation>
    <scope>NUCLEOTIDE SEQUENCE [LARGE SCALE GENOMIC DNA]</scope>
    <source>
        <strain evidence="1 2">KL-A</strain>
    </source>
</reference>
<proteinExistence type="predicted"/>
<evidence type="ECO:0000313" key="2">
    <source>
        <dbReference type="Proteomes" id="UP000019275"/>
    </source>
</evidence>
<keyword evidence="2" id="KW-1185">Reference proteome</keyword>
<organism evidence="1 2">
    <name type="scientific">Cellulophaga geojensis KL-A</name>
    <dbReference type="NCBI Taxonomy" id="1328323"/>
    <lineage>
        <taxon>Bacteria</taxon>
        <taxon>Pseudomonadati</taxon>
        <taxon>Bacteroidota</taxon>
        <taxon>Flavobacteriia</taxon>
        <taxon>Flavobacteriales</taxon>
        <taxon>Flavobacteriaceae</taxon>
        <taxon>Cellulophaga</taxon>
    </lineage>
</organism>
<accession>A0ABP3B382</accession>
<dbReference type="Proteomes" id="UP000019275">
    <property type="component" value="Unassembled WGS sequence"/>
</dbReference>
<dbReference type="PROSITE" id="PS51257">
    <property type="entry name" value="PROKAR_LIPOPROTEIN"/>
    <property type="match status" value="1"/>
</dbReference>
<dbReference type="RefSeq" id="WP_034646758.1">
    <property type="nucleotide sequence ID" value="NZ_ARZX01000025.1"/>
</dbReference>
<comment type="caution">
    <text evidence="1">The sequence shown here is derived from an EMBL/GenBank/DDBJ whole genome shotgun (WGS) entry which is preliminary data.</text>
</comment>
<gene>
    <name evidence="1" type="ORF">KLA_15210</name>
</gene>
<name>A0ABP3B382_9FLAO</name>
<protein>
    <recommendedName>
        <fullName evidence="3">Lipoprotein</fullName>
    </recommendedName>
</protein>
<sequence length="234" mass="26877">MKKAIILLAIIIQSCNNKATKKHVINSNTEQEKSNSVNKEIADLPLQIDSITSQILIHPIISISANSKNYLNRSSYKNDNITNDRIIHHNDVITGNIVNLKFQAINSNKLISLSSKDILINNITFLRDTYKKTTKEILLYSVIDTDTNNDKQINQKDQSTLYISYIDGSYFKRISITNKDIIHHYKFTLDNQKLYFNTLVNTNKDNTLNTQDSIYYGYIDLLSNNLNIIPYTPI</sequence>
<evidence type="ECO:0008006" key="3">
    <source>
        <dbReference type="Google" id="ProtNLM"/>
    </source>
</evidence>